<dbReference type="InterPro" id="IPR002938">
    <property type="entry name" value="FAD-bd"/>
</dbReference>
<reference evidence="6 7" key="1">
    <citation type="journal article" date="2013" name="BMC Genomics">
        <title>The genome and transcriptome of the pine saprophyte Ophiostoma piceae, and a comparison with the bark beetle-associated pine pathogen Grosmannia clavigera.</title>
        <authorList>
            <person name="Haridas S."/>
            <person name="Wang Y."/>
            <person name="Lim L."/>
            <person name="Massoumi Alamouti S."/>
            <person name="Jackman S."/>
            <person name="Docking R."/>
            <person name="Robertson G."/>
            <person name="Birol I."/>
            <person name="Bohlmann J."/>
            <person name="Breuil C."/>
        </authorList>
    </citation>
    <scope>NUCLEOTIDE SEQUENCE [LARGE SCALE GENOMIC DNA]</scope>
    <source>
        <strain evidence="6 7">UAMH 11346</strain>
    </source>
</reference>
<dbReference type="GO" id="GO:0071949">
    <property type="term" value="F:FAD binding"/>
    <property type="evidence" value="ECO:0007669"/>
    <property type="project" value="InterPro"/>
</dbReference>
<keyword evidence="2" id="KW-0285">Flavoprotein</keyword>
<dbReference type="Proteomes" id="UP000016923">
    <property type="component" value="Unassembled WGS sequence"/>
</dbReference>
<dbReference type="VEuPathDB" id="FungiDB:F503_06038"/>
<dbReference type="PANTHER" id="PTHR43004:SF5">
    <property type="entry name" value="FAD-BINDING DOMAIN-CONTAINING PROTEIN"/>
    <property type="match status" value="1"/>
</dbReference>
<dbReference type="EMBL" id="KE148146">
    <property type="protein sequence ID" value="EPE10943.1"/>
    <property type="molecule type" value="Genomic_DNA"/>
</dbReference>
<dbReference type="PANTHER" id="PTHR43004">
    <property type="entry name" value="TRK SYSTEM POTASSIUM UPTAKE PROTEIN"/>
    <property type="match status" value="1"/>
</dbReference>
<evidence type="ECO:0000313" key="6">
    <source>
        <dbReference type="EMBL" id="EPE10943.1"/>
    </source>
</evidence>
<dbReference type="SUPFAM" id="SSF51905">
    <property type="entry name" value="FAD/NAD(P)-binding domain"/>
    <property type="match status" value="1"/>
</dbReference>
<dbReference type="Gene3D" id="3.50.50.60">
    <property type="entry name" value="FAD/NAD(P)-binding domain"/>
    <property type="match status" value="1"/>
</dbReference>
<accession>S3CW45</accession>
<dbReference type="InterPro" id="IPR038220">
    <property type="entry name" value="PHOX_C_sf"/>
</dbReference>
<gene>
    <name evidence="6" type="ORF">F503_06038</name>
</gene>
<keyword evidence="6" id="KW-0503">Monooxygenase</keyword>
<dbReference type="HOGENOM" id="CLU_009665_9_4_1"/>
<dbReference type="InterPro" id="IPR036249">
    <property type="entry name" value="Thioredoxin-like_sf"/>
</dbReference>
<dbReference type="eggNOG" id="KOG3855">
    <property type="taxonomic scope" value="Eukaryota"/>
</dbReference>
<dbReference type="OMA" id="VDWWTIY"/>
<keyword evidence="3" id="KW-0274">FAD</keyword>
<evidence type="ECO:0000256" key="1">
    <source>
        <dbReference type="ARBA" id="ARBA00007801"/>
    </source>
</evidence>
<evidence type="ECO:0000256" key="3">
    <source>
        <dbReference type="ARBA" id="ARBA00022827"/>
    </source>
</evidence>
<dbReference type="InterPro" id="IPR036188">
    <property type="entry name" value="FAD/NAD-bd_sf"/>
</dbReference>
<sequence>MKSGDSTTKNEYDVVIVGGGPVGLLMAYQLNRFGLSACVFEKHEKETQDAYGRAIAFFPRTMEQLDQLGLSDPMLQQGFACRSSVTYKDGEQVIPGRVWTFMENMDGSAFNFTLVLRQMYTEEILRGKLADAGVPYFQGVECVDFNVNADVPVDAYAVTSTMLDHKTKETFAVKSKYIVGADGGHSFVRKHAGIAFEGDKTEDKWIRIDGLIETDMPITRAYGAIESKTHGNVLWAPLDHGATRIGYAYSAEIAAQYPNGVTQEVAEIEAAKSMAPFKVKFRETHWWTLYAIAQRMAKEFSASSDRVFICGDAAHTHSSGAAQGLNTGTHDAVNLAWKLALHARGVLRPEVLHTYSDERKTVVEQLISYDRDISILMSHKWPSWYKGNPDADPYVILGEIFEKATSFNTGLGISYPGNILNKKNTLASVTVAPGSRPHDVVLTVPGVHQALRLQQVAQNHGCFWVIVFAGQVAETKASLTSLASFLAEEPSLSASSAIRFVTASINYEASPFEALGGMDPFGKMYYDRDGSAHKQMGVPENTGGILLLRPDGLLGSAGPLDGGFIKSYFEDIIV</sequence>
<evidence type="ECO:0000256" key="4">
    <source>
        <dbReference type="ARBA" id="ARBA00023002"/>
    </source>
</evidence>
<comment type="similarity">
    <text evidence="1">Belongs to the PheA/TfdB FAD monooxygenase family.</text>
</comment>
<protein>
    <submittedName>
        <fullName evidence="6">Pentachlorophenol 4-monooxygenase</fullName>
    </submittedName>
</protein>
<evidence type="ECO:0000259" key="5">
    <source>
        <dbReference type="Pfam" id="PF01494"/>
    </source>
</evidence>
<dbReference type="STRING" id="1262450.S3CW45"/>
<name>S3CW45_OPHP1</name>
<dbReference type="Gene3D" id="3.40.30.20">
    <property type="match status" value="1"/>
</dbReference>
<keyword evidence="4" id="KW-0560">Oxidoreductase</keyword>
<dbReference type="PRINTS" id="PR00420">
    <property type="entry name" value="RNGMNOXGNASE"/>
</dbReference>
<dbReference type="OrthoDB" id="1716816at2759"/>
<evidence type="ECO:0000256" key="2">
    <source>
        <dbReference type="ARBA" id="ARBA00022630"/>
    </source>
</evidence>
<proteinExistence type="inferred from homology"/>
<evidence type="ECO:0000313" key="7">
    <source>
        <dbReference type="Proteomes" id="UP000016923"/>
    </source>
</evidence>
<organism evidence="6 7">
    <name type="scientific">Ophiostoma piceae (strain UAMH 11346)</name>
    <name type="common">Sap stain fungus</name>
    <dbReference type="NCBI Taxonomy" id="1262450"/>
    <lineage>
        <taxon>Eukaryota</taxon>
        <taxon>Fungi</taxon>
        <taxon>Dikarya</taxon>
        <taxon>Ascomycota</taxon>
        <taxon>Pezizomycotina</taxon>
        <taxon>Sordariomycetes</taxon>
        <taxon>Sordariomycetidae</taxon>
        <taxon>Ophiostomatales</taxon>
        <taxon>Ophiostomataceae</taxon>
        <taxon>Ophiostoma</taxon>
    </lineage>
</organism>
<feature type="domain" description="FAD-binding" evidence="5">
    <location>
        <begin position="11"/>
        <end position="367"/>
    </location>
</feature>
<dbReference type="SUPFAM" id="SSF52833">
    <property type="entry name" value="Thioredoxin-like"/>
    <property type="match status" value="1"/>
</dbReference>
<keyword evidence="7" id="KW-1185">Reference proteome</keyword>
<dbReference type="Gene3D" id="3.30.9.10">
    <property type="entry name" value="D-Amino Acid Oxidase, subunit A, domain 2"/>
    <property type="match status" value="1"/>
</dbReference>
<dbReference type="InterPro" id="IPR050641">
    <property type="entry name" value="RIFMO-like"/>
</dbReference>
<dbReference type="SUPFAM" id="SSF54373">
    <property type="entry name" value="FAD-linked reductases, C-terminal domain"/>
    <property type="match status" value="1"/>
</dbReference>
<dbReference type="AlphaFoldDB" id="S3CW45"/>
<dbReference type="Pfam" id="PF01494">
    <property type="entry name" value="FAD_binding_3"/>
    <property type="match status" value="1"/>
</dbReference>
<dbReference type="GO" id="GO:0016709">
    <property type="term" value="F:oxidoreductase activity, acting on paired donors, with incorporation or reduction of molecular oxygen, NAD(P)H as one donor, and incorporation of one atom of oxygen"/>
    <property type="evidence" value="ECO:0007669"/>
    <property type="project" value="UniProtKB-ARBA"/>
</dbReference>